<name>A0A5C5VX86_9BACT</name>
<dbReference type="RefSeq" id="WP_146574933.1">
    <property type="nucleotide sequence ID" value="NZ_SJPH01000006.1"/>
</dbReference>
<dbReference type="Proteomes" id="UP000318995">
    <property type="component" value="Unassembled WGS sequence"/>
</dbReference>
<dbReference type="AlphaFoldDB" id="A0A5C5VX86"/>
<evidence type="ECO:0000313" key="2">
    <source>
        <dbReference type="EMBL" id="TWT42737.1"/>
    </source>
</evidence>
<gene>
    <name evidence="2" type="ORF">Pla111_27100</name>
</gene>
<dbReference type="OrthoDB" id="286168at2"/>
<feature type="domain" description="BioF2-like acetyltransferase" evidence="1">
    <location>
        <begin position="180"/>
        <end position="333"/>
    </location>
</feature>
<organism evidence="2 3">
    <name type="scientific">Botrimarina hoheduenensis</name>
    <dbReference type="NCBI Taxonomy" id="2528000"/>
    <lineage>
        <taxon>Bacteria</taxon>
        <taxon>Pseudomonadati</taxon>
        <taxon>Planctomycetota</taxon>
        <taxon>Planctomycetia</taxon>
        <taxon>Pirellulales</taxon>
        <taxon>Lacipirellulaceae</taxon>
        <taxon>Botrimarina</taxon>
    </lineage>
</organism>
<dbReference type="SUPFAM" id="SSF55729">
    <property type="entry name" value="Acyl-CoA N-acyltransferases (Nat)"/>
    <property type="match status" value="1"/>
</dbReference>
<dbReference type="EMBL" id="SJPH01000006">
    <property type="protein sequence ID" value="TWT42737.1"/>
    <property type="molecule type" value="Genomic_DNA"/>
</dbReference>
<dbReference type="InterPro" id="IPR038740">
    <property type="entry name" value="BioF2-like_GNAT_dom"/>
</dbReference>
<dbReference type="Pfam" id="PF13480">
    <property type="entry name" value="Acetyltransf_6"/>
    <property type="match status" value="1"/>
</dbReference>
<accession>A0A5C5VX86</accession>
<keyword evidence="3" id="KW-1185">Reference proteome</keyword>
<dbReference type="InterPro" id="IPR016181">
    <property type="entry name" value="Acyl_CoA_acyltransferase"/>
</dbReference>
<comment type="caution">
    <text evidence="2">The sequence shown here is derived from an EMBL/GenBank/DDBJ whole genome shotgun (WGS) entry which is preliminary data.</text>
</comment>
<sequence length="383" mass="42964">MSRTDVIEINRIEDLQSYHLAWSALHAETPGASFFHTLEWLTAYWNHHGKGKRLRVLIVRSSGRPIGIVPLCEVRESGSLGPVTVLTYPLENWGTVYGPIGPFTTATMTLAMRHISQTPRTWDVFEPRWTAHDSDDHGRTLRAMRGAGFSATLSNDWSTSVIDCDHFADWDSYLYSRSHKVRHELRRQRRQLERAGVVEHLHYRPTALCEGGGDPRWDLFEHCVAVSRLTWQATSNTGNTLCDRRVNPMLRTAHEQAARLGMLDLHLLTIDGVPSAFFYGHHCHGVTSGLRMGYDPASPKGAGAVLFGMVIERAFALGDRRLDLGAGDENYKKRYRTSVTTTARITHTPLTAWRPQLVGAGRWVRAQLGRPFGKAVSSTAARS</sequence>
<proteinExistence type="predicted"/>
<reference evidence="2 3" key="1">
    <citation type="submission" date="2019-02" db="EMBL/GenBank/DDBJ databases">
        <title>Deep-cultivation of Planctomycetes and their phenomic and genomic characterization uncovers novel biology.</title>
        <authorList>
            <person name="Wiegand S."/>
            <person name="Jogler M."/>
            <person name="Boedeker C."/>
            <person name="Pinto D."/>
            <person name="Vollmers J."/>
            <person name="Rivas-Marin E."/>
            <person name="Kohn T."/>
            <person name="Peeters S.H."/>
            <person name="Heuer A."/>
            <person name="Rast P."/>
            <person name="Oberbeckmann S."/>
            <person name="Bunk B."/>
            <person name="Jeske O."/>
            <person name="Meyerdierks A."/>
            <person name="Storesund J.E."/>
            <person name="Kallscheuer N."/>
            <person name="Luecker S."/>
            <person name="Lage O.M."/>
            <person name="Pohl T."/>
            <person name="Merkel B.J."/>
            <person name="Hornburger P."/>
            <person name="Mueller R.-W."/>
            <person name="Bruemmer F."/>
            <person name="Labrenz M."/>
            <person name="Spormann A.M."/>
            <person name="Op Den Camp H."/>
            <person name="Overmann J."/>
            <person name="Amann R."/>
            <person name="Jetten M.S.M."/>
            <person name="Mascher T."/>
            <person name="Medema M.H."/>
            <person name="Devos D.P."/>
            <person name="Kaster A.-K."/>
            <person name="Ovreas L."/>
            <person name="Rohde M."/>
            <person name="Galperin M.Y."/>
            <person name="Jogler C."/>
        </authorList>
    </citation>
    <scope>NUCLEOTIDE SEQUENCE [LARGE SCALE GENOMIC DNA]</scope>
    <source>
        <strain evidence="2 3">Pla111</strain>
    </source>
</reference>
<evidence type="ECO:0000259" key="1">
    <source>
        <dbReference type="Pfam" id="PF13480"/>
    </source>
</evidence>
<evidence type="ECO:0000313" key="3">
    <source>
        <dbReference type="Proteomes" id="UP000318995"/>
    </source>
</evidence>
<protein>
    <recommendedName>
        <fullName evidence="1">BioF2-like acetyltransferase domain-containing protein</fullName>
    </recommendedName>
</protein>